<dbReference type="Proteomes" id="UP000039865">
    <property type="component" value="Unassembled WGS sequence"/>
</dbReference>
<reference evidence="3 4" key="1">
    <citation type="submission" date="2014-06" db="EMBL/GenBank/DDBJ databases">
        <authorList>
            <person name="Swart Estienne"/>
        </authorList>
    </citation>
    <scope>NUCLEOTIDE SEQUENCE [LARGE SCALE GENOMIC DNA]</scope>
    <source>
        <strain evidence="3 4">130c</strain>
    </source>
</reference>
<evidence type="ECO:0000256" key="2">
    <source>
        <dbReference type="SAM" id="MobiDB-lite"/>
    </source>
</evidence>
<dbReference type="AlphaFoldDB" id="A0A078A7M8"/>
<protein>
    <submittedName>
        <fullName evidence="3">Uncharacterized protein</fullName>
    </submittedName>
</protein>
<proteinExistence type="predicted"/>
<evidence type="ECO:0000256" key="1">
    <source>
        <dbReference type="SAM" id="Coils"/>
    </source>
</evidence>
<keyword evidence="1" id="KW-0175">Coiled coil</keyword>
<dbReference type="EMBL" id="CCKQ01006547">
    <property type="protein sequence ID" value="CDW77866.1"/>
    <property type="molecule type" value="Genomic_DNA"/>
</dbReference>
<feature type="coiled-coil region" evidence="1">
    <location>
        <begin position="2"/>
        <end position="145"/>
    </location>
</feature>
<dbReference type="InParanoid" id="A0A078A7M8"/>
<sequence>MIENLQFELKVEQAKVDKIRKEWSIKKQDYVNQISQLSKSNQQKSEVLSKLENELKDMRDKVQYFYQNYQIKDKQCGELNILSKECKADKFKIEVEYAREKERFAKLEEEYDILQSSNEQLCDQIRQYSEQILKIENQKQIVINQKKKEWDKLRDFLTIITSESTKNNNVQQKEATKNIVILVGRAIEQIYQLSQKRVQQDFDLMEQRLKLTQQNMRKLKMEFQKINSERVFYKQIYKKRIVNESTIQDSVQKSQIVDKLTMSLSQSQLRPIRNNSIQKKNLYQEVLIKQNKDVSDILGLVEDKRQGLINHLQISPIKMFNLEKEMSKRDNNMNFEDLNNSDSENNCQVLSEIDTFRSKDVDVALEKAQQLMKFKHDREFINKVLDAQIRVNEIEQNILKNATSLSNSKKSVSKSSAKKPIKDAKQTKYDYGAMAASRPIRN</sequence>
<feature type="coiled-coil region" evidence="1">
    <location>
        <begin position="202"/>
        <end position="229"/>
    </location>
</feature>
<evidence type="ECO:0000313" key="3">
    <source>
        <dbReference type="EMBL" id="CDW77866.1"/>
    </source>
</evidence>
<name>A0A078A7M8_STYLE</name>
<accession>A0A078A7M8</accession>
<feature type="region of interest" description="Disordered" evidence="2">
    <location>
        <begin position="405"/>
        <end position="442"/>
    </location>
</feature>
<keyword evidence="4" id="KW-1185">Reference proteome</keyword>
<feature type="compositionally biased region" description="Low complexity" evidence="2">
    <location>
        <begin position="405"/>
        <end position="415"/>
    </location>
</feature>
<organism evidence="3 4">
    <name type="scientific">Stylonychia lemnae</name>
    <name type="common">Ciliate</name>
    <dbReference type="NCBI Taxonomy" id="5949"/>
    <lineage>
        <taxon>Eukaryota</taxon>
        <taxon>Sar</taxon>
        <taxon>Alveolata</taxon>
        <taxon>Ciliophora</taxon>
        <taxon>Intramacronucleata</taxon>
        <taxon>Spirotrichea</taxon>
        <taxon>Stichotrichia</taxon>
        <taxon>Sporadotrichida</taxon>
        <taxon>Oxytrichidae</taxon>
        <taxon>Stylonychinae</taxon>
        <taxon>Stylonychia</taxon>
    </lineage>
</organism>
<evidence type="ECO:0000313" key="4">
    <source>
        <dbReference type="Proteomes" id="UP000039865"/>
    </source>
</evidence>
<gene>
    <name evidence="3" type="primary">Contig7200.g7709</name>
    <name evidence="3" type="ORF">STYLEM_6833</name>
</gene>